<reference evidence="1" key="1">
    <citation type="submission" date="2020-06" db="EMBL/GenBank/DDBJ databases">
        <title>Draft genome of Bugula neritina, a colonial animal packing powerful symbionts and potential medicines.</title>
        <authorList>
            <person name="Rayko M."/>
        </authorList>
    </citation>
    <scope>NUCLEOTIDE SEQUENCE [LARGE SCALE GENOMIC DNA]</scope>
    <source>
        <strain evidence="1">Kwan_BN1</strain>
    </source>
</reference>
<proteinExistence type="predicted"/>
<evidence type="ECO:0000313" key="1">
    <source>
        <dbReference type="EMBL" id="KAF6025603.1"/>
    </source>
</evidence>
<accession>A0A7J7JIE9</accession>
<organism evidence="1 2">
    <name type="scientific">Bugula neritina</name>
    <name type="common">Brown bryozoan</name>
    <name type="synonym">Sertularia neritina</name>
    <dbReference type="NCBI Taxonomy" id="10212"/>
    <lineage>
        <taxon>Eukaryota</taxon>
        <taxon>Metazoa</taxon>
        <taxon>Spiralia</taxon>
        <taxon>Lophotrochozoa</taxon>
        <taxon>Bryozoa</taxon>
        <taxon>Gymnolaemata</taxon>
        <taxon>Cheilostomatida</taxon>
        <taxon>Flustrina</taxon>
        <taxon>Buguloidea</taxon>
        <taxon>Bugulidae</taxon>
        <taxon>Bugula</taxon>
    </lineage>
</organism>
<dbReference type="OrthoDB" id="421374at2759"/>
<dbReference type="InterPro" id="IPR036140">
    <property type="entry name" value="PFN_sf"/>
</dbReference>
<dbReference type="GO" id="GO:0003779">
    <property type="term" value="F:actin binding"/>
    <property type="evidence" value="ECO:0007669"/>
    <property type="project" value="InterPro"/>
</dbReference>
<dbReference type="AlphaFoldDB" id="A0A7J7JIE9"/>
<evidence type="ECO:0008006" key="3">
    <source>
        <dbReference type="Google" id="ProtNLM"/>
    </source>
</evidence>
<dbReference type="Pfam" id="PF00235">
    <property type="entry name" value="Profilin"/>
    <property type="match status" value="1"/>
</dbReference>
<dbReference type="InterPro" id="IPR048278">
    <property type="entry name" value="PFN"/>
</dbReference>
<comment type="caution">
    <text evidence="1">The sequence shown here is derived from an EMBL/GenBank/DDBJ whole genome shotgun (WGS) entry which is preliminary data.</text>
</comment>
<gene>
    <name evidence="1" type="ORF">EB796_016081</name>
</gene>
<evidence type="ECO:0000313" key="2">
    <source>
        <dbReference type="Proteomes" id="UP000593567"/>
    </source>
</evidence>
<dbReference type="Proteomes" id="UP000593567">
    <property type="component" value="Unassembled WGS sequence"/>
</dbReference>
<name>A0A7J7JIE9_BUGNE</name>
<dbReference type="SUPFAM" id="SSF55770">
    <property type="entry name" value="Profilin (actin-binding protein)"/>
    <property type="match status" value="1"/>
</dbReference>
<sequence length="172" mass="19465">MMPLLSDMFKYFIKIYFIFSYRFTSSLAMPCLLLHDKFEEISEWAEYISVILESNLIDVCCIYNMRGRVLAQSPEGAEEDNCLQDGEAAHMIEALADPQNPRYTSLNLFGHHYNVVINDGKHGILLKSGIRYATICRTSKVLIVGLHKVNSDKDDGSSVIMNLGDFLITKGM</sequence>
<dbReference type="EMBL" id="VXIV02002440">
    <property type="protein sequence ID" value="KAF6025603.1"/>
    <property type="molecule type" value="Genomic_DNA"/>
</dbReference>
<dbReference type="Gene3D" id="3.30.450.30">
    <property type="entry name" value="Dynein light chain 2a, cytoplasmic"/>
    <property type="match status" value="1"/>
</dbReference>
<keyword evidence="2" id="KW-1185">Reference proteome</keyword>
<protein>
    <recommendedName>
        <fullName evidence="3">Profilin</fullName>
    </recommendedName>
</protein>